<name>A0A165FYP8_9BASI</name>
<accession>A0A165FYP8</accession>
<dbReference type="InParanoid" id="A0A165FYP8"/>
<keyword evidence="2" id="KW-1185">Reference proteome</keyword>
<organism evidence="1 2">
    <name type="scientific">Calocera cornea HHB12733</name>
    <dbReference type="NCBI Taxonomy" id="1353952"/>
    <lineage>
        <taxon>Eukaryota</taxon>
        <taxon>Fungi</taxon>
        <taxon>Dikarya</taxon>
        <taxon>Basidiomycota</taxon>
        <taxon>Agaricomycotina</taxon>
        <taxon>Dacrymycetes</taxon>
        <taxon>Dacrymycetales</taxon>
        <taxon>Dacrymycetaceae</taxon>
        <taxon>Calocera</taxon>
    </lineage>
</organism>
<sequence>MPPTRIPCRFRLSEPYCSPEEFIVPLVAPDDIAAQPFSLAEALSISPLDPFSNQLNALSIPNLWVTPTYSMSMDDNDAVSTVILDQELDKLLGGLFQTALITGANEENSQGLPNSSVNAEDSLADLEDSSSLGSPLEFSSVACSGLVHPGPSPSPNLPPRPGSIGFLFLVDDQVIFYNAAETLSCPEERDDPSVGLRGVTGVAPYAGEP</sequence>
<dbReference type="EMBL" id="KV423964">
    <property type="protein sequence ID" value="KZT57376.1"/>
    <property type="molecule type" value="Genomic_DNA"/>
</dbReference>
<protein>
    <submittedName>
        <fullName evidence="1">Uncharacterized protein</fullName>
    </submittedName>
</protein>
<evidence type="ECO:0000313" key="2">
    <source>
        <dbReference type="Proteomes" id="UP000076842"/>
    </source>
</evidence>
<dbReference type="Proteomes" id="UP000076842">
    <property type="component" value="Unassembled WGS sequence"/>
</dbReference>
<reference evidence="1 2" key="1">
    <citation type="journal article" date="2016" name="Mol. Biol. Evol.">
        <title>Comparative Genomics of Early-Diverging Mushroom-Forming Fungi Provides Insights into the Origins of Lignocellulose Decay Capabilities.</title>
        <authorList>
            <person name="Nagy L.G."/>
            <person name="Riley R."/>
            <person name="Tritt A."/>
            <person name="Adam C."/>
            <person name="Daum C."/>
            <person name="Floudas D."/>
            <person name="Sun H."/>
            <person name="Yadav J.S."/>
            <person name="Pangilinan J."/>
            <person name="Larsson K.H."/>
            <person name="Matsuura K."/>
            <person name="Barry K."/>
            <person name="Labutti K."/>
            <person name="Kuo R."/>
            <person name="Ohm R.A."/>
            <person name="Bhattacharya S.S."/>
            <person name="Shirouzu T."/>
            <person name="Yoshinaga Y."/>
            <person name="Martin F.M."/>
            <person name="Grigoriev I.V."/>
            <person name="Hibbett D.S."/>
        </authorList>
    </citation>
    <scope>NUCLEOTIDE SEQUENCE [LARGE SCALE GENOMIC DNA]</scope>
    <source>
        <strain evidence="1 2">HHB12733</strain>
    </source>
</reference>
<evidence type="ECO:0000313" key="1">
    <source>
        <dbReference type="EMBL" id="KZT57376.1"/>
    </source>
</evidence>
<gene>
    <name evidence="1" type="ORF">CALCODRAFT_517473</name>
</gene>
<dbReference type="AlphaFoldDB" id="A0A165FYP8"/>
<proteinExistence type="predicted"/>